<dbReference type="RefSeq" id="WP_039337763.1">
    <property type="nucleotide sequence ID" value="NZ_JRVC01000028.1"/>
</dbReference>
<keyword evidence="9" id="KW-0862">Zinc</keyword>
<comment type="cofactor">
    <cofactor evidence="1">
        <name>Zn(2+)</name>
        <dbReference type="ChEBI" id="CHEBI:29105"/>
    </cofactor>
</comment>
<evidence type="ECO:0000256" key="1">
    <source>
        <dbReference type="ARBA" id="ARBA00001947"/>
    </source>
</evidence>
<proteinExistence type="inferred from homology"/>
<dbReference type="InterPro" id="IPR044537">
    <property type="entry name" value="Rip2-like"/>
</dbReference>
<evidence type="ECO:0000259" key="14">
    <source>
        <dbReference type="Pfam" id="PF02163"/>
    </source>
</evidence>
<feature type="transmembrane region" description="Helical" evidence="13">
    <location>
        <begin position="140"/>
        <end position="161"/>
    </location>
</feature>
<evidence type="ECO:0000256" key="5">
    <source>
        <dbReference type="ARBA" id="ARBA00022670"/>
    </source>
</evidence>
<evidence type="ECO:0000256" key="11">
    <source>
        <dbReference type="ARBA" id="ARBA00023049"/>
    </source>
</evidence>
<sequence>MNPEGLVWQIATIAIPMILAIVFHEVAHGWVARALGDPTAAEQKRLSLNPLRHVDPFGTIILPGLLKLSGAPVFGWAKPVPVDFRRLRNPRWGMVLVAAAGPLTNFVLALIAAIGLGLLVRATDGMAEPGLGALFLSDNLRNFLIVNLFLGAFNLLPIPPFDGSRIVMGVLPAPLARVYGKIEPYGLLVVFAFLVILPYFWPELHLVQRLIGPPVEWFGQHLARLATLVAGPEPL</sequence>
<name>A0A0B8ZZQ7_9SPHN</name>
<keyword evidence="6 13" id="KW-0812">Transmembrane</keyword>
<evidence type="ECO:0000256" key="2">
    <source>
        <dbReference type="ARBA" id="ARBA00004651"/>
    </source>
</evidence>
<evidence type="ECO:0000256" key="3">
    <source>
        <dbReference type="ARBA" id="ARBA00007931"/>
    </source>
</evidence>
<keyword evidence="11" id="KW-0482">Metalloprotease</keyword>
<comment type="subcellular location">
    <subcellularLocation>
        <location evidence="2">Cell membrane</location>
        <topology evidence="2">Multi-pass membrane protein</topology>
    </subcellularLocation>
</comment>
<feature type="transmembrane region" description="Helical" evidence="13">
    <location>
        <begin position="95"/>
        <end position="120"/>
    </location>
</feature>
<evidence type="ECO:0000313" key="15">
    <source>
        <dbReference type="EMBL" id="KHS42562.1"/>
    </source>
</evidence>
<keyword evidence="5" id="KW-0645">Protease</keyword>
<comment type="similarity">
    <text evidence="3">Belongs to the peptidase M50B family.</text>
</comment>
<evidence type="ECO:0000256" key="13">
    <source>
        <dbReference type="SAM" id="Phobius"/>
    </source>
</evidence>
<comment type="caution">
    <text evidence="15">The sequence shown here is derived from an EMBL/GenBank/DDBJ whole genome shotgun (WGS) entry which is preliminary data.</text>
</comment>
<dbReference type="PATRIC" id="fig|48936.3.peg.4152"/>
<dbReference type="AlphaFoldDB" id="A0A0B8ZZQ7"/>
<keyword evidence="4" id="KW-1003">Cell membrane</keyword>
<dbReference type="STRING" id="48936.NJ75_04123"/>
<evidence type="ECO:0000256" key="12">
    <source>
        <dbReference type="ARBA" id="ARBA00023136"/>
    </source>
</evidence>
<dbReference type="GO" id="GO:0008237">
    <property type="term" value="F:metallopeptidase activity"/>
    <property type="evidence" value="ECO:0007669"/>
    <property type="project" value="UniProtKB-KW"/>
</dbReference>
<accession>A0A0B8ZZQ7</accession>
<dbReference type="CDD" id="cd06158">
    <property type="entry name" value="S2P-M50_like_1"/>
    <property type="match status" value="1"/>
</dbReference>
<dbReference type="GO" id="GO:0046872">
    <property type="term" value="F:metal ion binding"/>
    <property type="evidence" value="ECO:0007669"/>
    <property type="project" value="UniProtKB-KW"/>
</dbReference>
<feature type="transmembrane region" description="Helical" evidence="13">
    <location>
        <begin position="182"/>
        <end position="201"/>
    </location>
</feature>
<protein>
    <submittedName>
        <fullName evidence="15">Peptidase M50</fullName>
    </submittedName>
</protein>
<evidence type="ECO:0000256" key="10">
    <source>
        <dbReference type="ARBA" id="ARBA00022989"/>
    </source>
</evidence>
<dbReference type="Proteomes" id="UP000031338">
    <property type="component" value="Unassembled WGS sequence"/>
</dbReference>
<evidence type="ECO:0000256" key="9">
    <source>
        <dbReference type="ARBA" id="ARBA00022833"/>
    </source>
</evidence>
<reference evidence="15 16" key="1">
    <citation type="submission" date="2014-10" db="EMBL/GenBank/DDBJ databases">
        <title>Draft genome sequence of Novosphingobium subterraneum DSM 12447.</title>
        <authorList>
            <person name="Gan H.M."/>
            <person name="Gan H.Y."/>
            <person name="Savka M.A."/>
        </authorList>
    </citation>
    <scope>NUCLEOTIDE SEQUENCE [LARGE SCALE GENOMIC DNA]</scope>
    <source>
        <strain evidence="15 16">DSM 12447</strain>
    </source>
</reference>
<feature type="domain" description="Peptidase M50" evidence="14">
    <location>
        <begin position="14"/>
        <end position="117"/>
    </location>
</feature>
<keyword evidence="12 13" id="KW-0472">Membrane</keyword>
<dbReference type="GO" id="GO:0005886">
    <property type="term" value="C:plasma membrane"/>
    <property type="evidence" value="ECO:0007669"/>
    <property type="project" value="UniProtKB-SubCell"/>
</dbReference>
<evidence type="ECO:0000256" key="4">
    <source>
        <dbReference type="ARBA" id="ARBA00022475"/>
    </source>
</evidence>
<dbReference type="PANTHER" id="PTHR35864:SF1">
    <property type="entry name" value="ZINC METALLOPROTEASE YWHC-RELATED"/>
    <property type="match status" value="1"/>
</dbReference>
<dbReference type="EMBL" id="JRVC01000028">
    <property type="protein sequence ID" value="KHS42562.1"/>
    <property type="molecule type" value="Genomic_DNA"/>
</dbReference>
<evidence type="ECO:0000313" key="16">
    <source>
        <dbReference type="Proteomes" id="UP000031338"/>
    </source>
</evidence>
<keyword evidence="16" id="KW-1185">Reference proteome</keyword>
<evidence type="ECO:0000256" key="8">
    <source>
        <dbReference type="ARBA" id="ARBA00022801"/>
    </source>
</evidence>
<keyword evidence="7" id="KW-0479">Metal-binding</keyword>
<feature type="domain" description="Peptidase M50" evidence="14">
    <location>
        <begin position="143"/>
        <end position="197"/>
    </location>
</feature>
<organism evidence="15 16">
    <name type="scientific">Novosphingobium subterraneum</name>
    <dbReference type="NCBI Taxonomy" id="48936"/>
    <lineage>
        <taxon>Bacteria</taxon>
        <taxon>Pseudomonadati</taxon>
        <taxon>Pseudomonadota</taxon>
        <taxon>Alphaproteobacteria</taxon>
        <taxon>Sphingomonadales</taxon>
        <taxon>Sphingomonadaceae</taxon>
        <taxon>Novosphingobium</taxon>
    </lineage>
</organism>
<feature type="transmembrane region" description="Helical" evidence="13">
    <location>
        <begin position="6"/>
        <end position="23"/>
    </location>
</feature>
<dbReference type="GO" id="GO:0006508">
    <property type="term" value="P:proteolysis"/>
    <property type="evidence" value="ECO:0007669"/>
    <property type="project" value="UniProtKB-KW"/>
</dbReference>
<evidence type="ECO:0000256" key="6">
    <source>
        <dbReference type="ARBA" id="ARBA00022692"/>
    </source>
</evidence>
<keyword evidence="8" id="KW-0378">Hydrolase</keyword>
<dbReference type="PANTHER" id="PTHR35864">
    <property type="entry name" value="ZINC METALLOPROTEASE MJ0611-RELATED"/>
    <property type="match status" value="1"/>
</dbReference>
<dbReference type="InterPro" id="IPR052348">
    <property type="entry name" value="Metallopeptidase_M50B"/>
</dbReference>
<dbReference type="Pfam" id="PF02163">
    <property type="entry name" value="Peptidase_M50"/>
    <property type="match status" value="2"/>
</dbReference>
<evidence type="ECO:0000256" key="7">
    <source>
        <dbReference type="ARBA" id="ARBA00022723"/>
    </source>
</evidence>
<gene>
    <name evidence="15" type="ORF">NJ75_04123</name>
</gene>
<dbReference type="InterPro" id="IPR008915">
    <property type="entry name" value="Peptidase_M50"/>
</dbReference>
<keyword evidence="10 13" id="KW-1133">Transmembrane helix</keyword>